<dbReference type="InterPro" id="IPR039418">
    <property type="entry name" value="LexA-like"/>
</dbReference>
<feature type="domain" description="HTH cro/C1-type" evidence="4">
    <location>
        <begin position="27"/>
        <end position="76"/>
    </location>
</feature>
<dbReference type="SMART" id="SM00530">
    <property type="entry name" value="HTH_XRE"/>
    <property type="match status" value="1"/>
</dbReference>
<name>A0AAU7BHU3_9PSED</name>
<proteinExistence type="predicted"/>
<dbReference type="InterPro" id="IPR015927">
    <property type="entry name" value="Peptidase_S24_S26A/B/C"/>
</dbReference>
<accession>A0AAU7BHU3</accession>
<dbReference type="InterPro" id="IPR036286">
    <property type="entry name" value="LexA/Signal_pep-like_sf"/>
</dbReference>
<dbReference type="GO" id="GO:0003677">
    <property type="term" value="F:DNA binding"/>
    <property type="evidence" value="ECO:0007669"/>
    <property type="project" value="UniProtKB-KW"/>
</dbReference>
<organism evidence="5">
    <name type="scientific">Pseudomonas sp. 13.2</name>
    <dbReference type="NCBI Taxonomy" id="3144665"/>
    <lineage>
        <taxon>Bacteria</taxon>
        <taxon>Pseudomonadati</taxon>
        <taxon>Pseudomonadota</taxon>
        <taxon>Gammaproteobacteria</taxon>
        <taxon>Pseudomonadales</taxon>
        <taxon>Pseudomonadaceae</taxon>
        <taxon>Pseudomonas</taxon>
    </lineage>
</organism>
<dbReference type="CDD" id="cd06529">
    <property type="entry name" value="S24_LexA-like"/>
    <property type="match status" value="1"/>
</dbReference>
<dbReference type="InterPro" id="IPR010982">
    <property type="entry name" value="Lambda_DNA-bd_dom_sf"/>
</dbReference>
<reference evidence="5" key="1">
    <citation type="journal article" date="2019" name="Microbiol. Resour. Announc.">
        <title>Draft Genome Sequences of Five Environmental Bacterial Isolates That Degrade Polyethylene Terephthalate Plastic.</title>
        <authorList>
            <person name="Leon-Zayas R."/>
            <person name="Roberts C."/>
            <person name="Vague M."/>
            <person name="Mellies J.L."/>
        </authorList>
    </citation>
    <scope>NUCLEOTIDE SEQUENCE</scope>
    <source>
        <strain evidence="5">13.2</strain>
    </source>
</reference>
<dbReference type="InterPro" id="IPR001387">
    <property type="entry name" value="Cro/C1-type_HTH"/>
</dbReference>
<evidence type="ECO:0000256" key="2">
    <source>
        <dbReference type="ARBA" id="ARBA00023125"/>
    </source>
</evidence>
<gene>
    <name evidence="5" type="ORF">ABH853_02410</name>
</gene>
<dbReference type="SUPFAM" id="SSF51306">
    <property type="entry name" value="LexA/Signal peptidase"/>
    <property type="match status" value="1"/>
</dbReference>
<evidence type="ECO:0000313" key="5">
    <source>
        <dbReference type="EMBL" id="XBG32182.1"/>
    </source>
</evidence>
<keyword evidence="2" id="KW-0238">DNA-binding</keyword>
<dbReference type="Gene3D" id="1.10.260.40">
    <property type="entry name" value="lambda repressor-like DNA-binding domains"/>
    <property type="match status" value="1"/>
</dbReference>
<dbReference type="Pfam" id="PF01381">
    <property type="entry name" value="HTH_3"/>
    <property type="match status" value="1"/>
</dbReference>
<dbReference type="PROSITE" id="PS50943">
    <property type="entry name" value="HTH_CROC1"/>
    <property type="match status" value="1"/>
</dbReference>
<keyword evidence="3" id="KW-0804">Transcription</keyword>
<sequence>MTKKKDLSPELKAECDAAKRLFTQKKNALGLTQAKIAEAADISPAGVAMYLNGTNPLNAKFAVVLSRLLQEPVDRFSPRLAAELAQMQRAQVKTGDSSSSSAAEKVLEMLRKHGGKSLDATAQDKIAKAVADSLAEAPPLAAQPVHAPTMVTPDHGDISIPQYDVRAAMGHGQVPAEYSEVIRNVVIREEVLREKGVTYTSAQALSMITGWGQSMEGTINDKDPVIVDRGINDYQGEGVYVLTWHGDLLIKRIQRKDEDYVWLISDNKNYEKQSARIDDITIHAKVLLVWNSKKL</sequence>
<dbReference type="PANTHER" id="PTHR40661:SF3">
    <property type="entry name" value="FELS-1 PROPHAGE TRANSCRIPTIONAL REGULATOR"/>
    <property type="match status" value="1"/>
</dbReference>
<dbReference type="AlphaFoldDB" id="A0AAU7BHU3"/>
<dbReference type="SUPFAM" id="SSF47413">
    <property type="entry name" value="lambda repressor-like DNA-binding domains"/>
    <property type="match status" value="1"/>
</dbReference>
<dbReference type="Gene3D" id="2.10.109.10">
    <property type="entry name" value="Umud Fragment, subunit A"/>
    <property type="match status" value="1"/>
</dbReference>
<evidence type="ECO:0000256" key="3">
    <source>
        <dbReference type="ARBA" id="ARBA00023163"/>
    </source>
</evidence>
<protein>
    <submittedName>
        <fullName evidence="5">LexA family transcriptional regulator</fullName>
    </submittedName>
</protein>
<dbReference type="Pfam" id="PF00717">
    <property type="entry name" value="Peptidase_S24"/>
    <property type="match status" value="1"/>
</dbReference>
<evidence type="ECO:0000259" key="4">
    <source>
        <dbReference type="PROSITE" id="PS50943"/>
    </source>
</evidence>
<dbReference type="PANTHER" id="PTHR40661">
    <property type="match status" value="1"/>
</dbReference>
<reference evidence="5" key="2">
    <citation type="submission" date="2024-05" db="EMBL/GenBank/DDBJ databases">
        <authorList>
            <person name="Mellies J."/>
            <person name="Newton I."/>
        </authorList>
    </citation>
    <scope>NUCLEOTIDE SEQUENCE</scope>
    <source>
        <strain evidence="5">13.2</strain>
    </source>
</reference>
<evidence type="ECO:0000256" key="1">
    <source>
        <dbReference type="ARBA" id="ARBA00023015"/>
    </source>
</evidence>
<dbReference type="EMBL" id="CP157179">
    <property type="protein sequence ID" value="XBG32182.1"/>
    <property type="molecule type" value="Genomic_DNA"/>
</dbReference>
<dbReference type="CDD" id="cd00093">
    <property type="entry name" value="HTH_XRE"/>
    <property type="match status" value="1"/>
</dbReference>
<keyword evidence="1" id="KW-0805">Transcription regulation</keyword>